<dbReference type="Gene3D" id="3.40.1740.10">
    <property type="entry name" value="VC0467-like"/>
    <property type="match status" value="1"/>
</dbReference>
<name>A0A2M9G6X4_9PROT</name>
<evidence type="ECO:0000313" key="4">
    <source>
        <dbReference type="Proteomes" id="UP000229498"/>
    </source>
</evidence>
<protein>
    <recommendedName>
        <fullName evidence="2">UPF0301 protein CVT23_01970</fullName>
    </recommendedName>
</protein>
<sequence length="194" mass="20627">MSSDKESRAADSLEGHLLIAMPSMPDQRFEHSVIFMCAHSAEGGAMGLIVNKALPNLSFGDLASQLDIGDAEEMPPISIHYGGPVETGRGFVLHSPDYTRDATVGMGEGVSLTATVDILRALATGEGPRQAVLALGYAGWAPGQLESEMQRNDWLHCPADSELVFDLPLDDKWAAAVRRIGIDPALLSTEAGRA</sequence>
<dbReference type="PANTHER" id="PTHR30327">
    <property type="entry name" value="UNCHARACTERIZED PROTEIN YQGE"/>
    <property type="match status" value="1"/>
</dbReference>
<organism evidence="3 4">
    <name type="scientific">Minwuia thermotolerans</name>
    <dbReference type="NCBI Taxonomy" id="2056226"/>
    <lineage>
        <taxon>Bacteria</taxon>
        <taxon>Pseudomonadati</taxon>
        <taxon>Pseudomonadota</taxon>
        <taxon>Alphaproteobacteria</taxon>
        <taxon>Minwuiales</taxon>
        <taxon>Minwuiaceae</taxon>
        <taxon>Minwuia</taxon>
    </lineage>
</organism>
<comment type="similarity">
    <text evidence="1 2">Belongs to the UPF0301 (AlgH) family.</text>
</comment>
<dbReference type="OrthoDB" id="9807486at2"/>
<dbReference type="RefSeq" id="WP_109793888.1">
    <property type="nucleotide sequence ID" value="NZ_PHIG01000005.1"/>
</dbReference>
<proteinExistence type="inferred from homology"/>
<dbReference type="PANTHER" id="PTHR30327:SF1">
    <property type="entry name" value="UPF0301 PROTEIN YQGE"/>
    <property type="match status" value="1"/>
</dbReference>
<dbReference type="AlphaFoldDB" id="A0A2M9G6X4"/>
<dbReference type="GO" id="GO:0005829">
    <property type="term" value="C:cytosol"/>
    <property type="evidence" value="ECO:0007669"/>
    <property type="project" value="TreeGrafter"/>
</dbReference>
<reference evidence="3 4" key="1">
    <citation type="submission" date="2017-11" db="EMBL/GenBank/DDBJ databases">
        <title>Draft genome sequence of Rhizobiales bacterium SY3-13.</title>
        <authorList>
            <person name="Sun C."/>
        </authorList>
    </citation>
    <scope>NUCLEOTIDE SEQUENCE [LARGE SCALE GENOMIC DNA]</scope>
    <source>
        <strain evidence="3 4">SY3-13</strain>
    </source>
</reference>
<gene>
    <name evidence="3" type="ORF">CVT23_01970</name>
</gene>
<evidence type="ECO:0000313" key="3">
    <source>
        <dbReference type="EMBL" id="PJK31462.1"/>
    </source>
</evidence>
<dbReference type="NCBIfam" id="NF001268">
    <property type="entry name" value="PRK00228.1-4"/>
    <property type="match status" value="1"/>
</dbReference>
<dbReference type="EMBL" id="PHIG01000005">
    <property type="protein sequence ID" value="PJK31462.1"/>
    <property type="molecule type" value="Genomic_DNA"/>
</dbReference>
<accession>A0A2M9G6X4</accession>
<dbReference type="HAMAP" id="MF_00758">
    <property type="entry name" value="UPF0301"/>
    <property type="match status" value="1"/>
</dbReference>
<keyword evidence="4" id="KW-1185">Reference proteome</keyword>
<dbReference type="InterPro" id="IPR003774">
    <property type="entry name" value="AlgH-like"/>
</dbReference>
<dbReference type="Proteomes" id="UP000229498">
    <property type="component" value="Unassembled WGS sequence"/>
</dbReference>
<dbReference type="Pfam" id="PF02622">
    <property type="entry name" value="DUF179"/>
    <property type="match status" value="1"/>
</dbReference>
<evidence type="ECO:0000256" key="2">
    <source>
        <dbReference type="HAMAP-Rule" id="MF_00758"/>
    </source>
</evidence>
<comment type="caution">
    <text evidence="3">The sequence shown here is derived from an EMBL/GenBank/DDBJ whole genome shotgun (WGS) entry which is preliminary data.</text>
</comment>
<evidence type="ECO:0000256" key="1">
    <source>
        <dbReference type="ARBA" id="ARBA00009600"/>
    </source>
</evidence>
<dbReference type="SUPFAM" id="SSF143456">
    <property type="entry name" value="VC0467-like"/>
    <property type="match status" value="1"/>
</dbReference>